<evidence type="ECO:0000313" key="4">
    <source>
        <dbReference type="EMBL" id="KAL3113156.1"/>
    </source>
</evidence>
<dbReference type="AlphaFoldDB" id="A0ABD2LDI8"/>
<evidence type="ECO:0000256" key="2">
    <source>
        <dbReference type="SAM" id="SignalP"/>
    </source>
</evidence>
<evidence type="ECO:0000256" key="1">
    <source>
        <dbReference type="ARBA" id="ARBA00022837"/>
    </source>
</evidence>
<dbReference type="Gene3D" id="1.10.238.10">
    <property type="entry name" value="EF-hand"/>
    <property type="match status" value="1"/>
</dbReference>
<dbReference type="EMBL" id="JBICBT010000454">
    <property type="protein sequence ID" value="KAL3113156.1"/>
    <property type="molecule type" value="Genomic_DNA"/>
</dbReference>
<sequence length="207" mass="23211">MTFFTNFLSIGVIFLANFVPQAFPCAISVTFVKGCCTNNIFEFKCAIDIPEAGCNIFRRNCVVCEREISKDKNKQCYFSMTRCSCYYCCEKKYAKYCPYGCEYCLHDGEGGCPANSEPSARLASSNLTENSTFVHSLKKVETARKHFDTVDADKNGAISMKEAIAYLVETKNGTSADHLAKNSEWFGHMDSNGNNQIEPMEFDRSLV</sequence>
<reference evidence="4 5" key="1">
    <citation type="submission" date="2024-10" db="EMBL/GenBank/DDBJ databases">
        <authorList>
            <person name="Kim D."/>
        </authorList>
    </citation>
    <scope>NUCLEOTIDE SEQUENCE [LARGE SCALE GENOMIC DNA]</scope>
    <source>
        <strain evidence="4">BH-2024</strain>
    </source>
</reference>
<protein>
    <recommendedName>
        <fullName evidence="3">EF-hand domain-containing protein</fullName>
    </recommendedName>
</protein>
<proteinExistence type="predicted"/>
<dbReference type="PROSITE" id="PS00018">
    <property type="entry name" value="EF_HAND_1"/>
    <property type="match status" value="1"/>
</dbReference>
<dbReference type="SUPFAM" id="SSF47473">
    <property type="entry name" value="EF-hand"/>
    <property type="match status" value="1"/>
</dbReference>
<organism evidence="4 5">
    <name type="scientific">Heterodera trifolii</name>
    <dbReference type="NCBI Taxonomy" id="157864"/>
    <lineage>
        <taxon>Eukaryota</taxon>
        <taxon>Metazoa</taxon>
        <taxon>Ecdysozoa</taxon>
        <taxon>Nematoda</taxon>
        <taxon>Chromadorea</taxon>
        <taxon>Rhabditida</taxon>
        <taxon>Tylenchina</taxon>
        <taxon>Tylenchomorpha</taxon>
        <taxon>Tylenchoidea</taxon>
        <taxon>Heteroderidae</taxon>
        <taxon>Heteroderinae</taxon>
        <taxon>Heterodera</taxon>
    </lineage>
</organism>
<feature type="chain" id="PRO_5044794857" description="EF-hand domain-containing protein" evidence="2">
    <location>
        <begin position="25"/>
        <end position="207"/>
    </location>
</feature>
<name>A0ABD2LDI8_9BILA</name>
<dbReference type="InterPro" id="IPR002048">
    <property type="entry name" value="EF_hand_dom"/>
</dbReference>
<keyword evidence="5" id="KW-1185">Reference proteome</keyword>
<comment type="caution">
    <text evidence="4">The sequence shown here is derived from an EMBL/GenBank/DDBJ whole genome shotgun (WGS) entry which is preliminary data.</text>
</comment>
<evidence type="ECO:0000313" key="5">
    <source>
        <dbReference type="Proteomes" id="UP001620626"/>
    </source>
</evidence>
<keyword evidence="1" id="KW-0106">Calcium</keyword>
<accession>A0ABD2LDI8</accession>
<dbReference type="PROSITE" id="PS50222">
    <property type="entry name" value="EF_HAND_2"/>
    <property type="match status" value="1"/>
</dbReference>
<gene>
    <name evidence="4" type="ORF">niasHT_013392</name>
</gene>
<keyword evidence="2" id="KW-0732">Signal</keyword>
<feature type="domain" description="EF-hand" evidence="3">
    <location>
        <begin position="138"/>
        <end position="173"/>
    </location>
</feature>
<dbReference type="Pfam" id="PF13202">
    <property type="entry name" value="EF-hand_5"/>
    <property type="match status" value="1"/>
</dbReference>
<dbReference type="Proteomes" id="UP001620626">
    <property type="component" value="Unassembled WGS sequence"/>
</dbReference>
<dbReference type="InterPro" id="IPR018247">
    <property type="entry name" value="EF_Hand_1_Ca_BS"/>
</dbReference>
<feature type="signal peptide" evidence="2">
    <location>
        <begin position="1"/>
        <end position="24"/>
    </location>
</feature>
<evidence type="ECO:0000259" key="3">
    <source>
        <dbReference type="PROSITE" id="PS50222"/>
    </source>
</evidence>
<dbReference type="InterPro" id="IPR011992">
    <property type="entry name" value="EF-hand-dom_pair"/>
</dbReference>